<dbReference type="InterPro" id="IPR018490">
    <property type="entry name" value="cNMP-bd_dom_sf"/>
</dbReference>
<dbReference type="Proteomes" id="UP000290848">
    <property type="component" value="Unassembled WGS sequence"/>
</dbReference>
<comment type="caution">
    <text evidence="2">The sequence shown here is derived from an EMBL/GenBank/DDBJ whole genome shotgun (WGS) entry which is preliminary data.</text>
</comment>
<dbReference type="Gene3D" id="2.60.120.10">
    <property type="entry name" value="Jelly Rolls"/>
    <property type="match status" value="1"/>
</dbReference>
<evidence type="ECO:0000313" key="2">
    <source>
        <dbReference type="EMBL" id="RXF68893.1"/>
    </source>
</evidence>
<dbReference type="InterPro" id="IPR014710">
    <property type="entry name" value="RmlC-like_jellyroll"/>
</dbReference>
<sequence length="193" mass="22568">MDITLLLNNIARYIDLNKEEQDRFASLLHHKKLKRKQFILEEGEINTKSTFVTSGCLRSYIVDKNGIEHVLQFAPREWWIVDMRSFITGSPARLNIDALEESEIIYINKTDFDNLYITVPKFERFSRILGQNSLAAYQYRQIDNIALPAMERYKHFCQLYPSLIKSLPQKQVASYIGVTPEFLSKMLNTTLIK</sequence>
<dbReference type="Pfam" id="PF00027">
    <property type="entry name" value="cNMP_binding"/>
    <property type="match status" value="1"/>
</dbReference>
<accession>A0A4Q0M7N1</accession>
<dbReference type="SUPFAM" id="SSF51206">
    <property type="entry name" value="cAMP-binding domain-like"/>
    <property type="match status" value="1"/>
</dbReference>
<evidence type="ECO:0000259" key="1">
    <source>
        <dbReference type="PROSITE" id="PS50042"/>
    </source>
</evidence>
<dbReference type="RefSeq" id="WP_128770135.1">
    <property type="nucleotide sequence ID" value="NZ_RXOC01000009.1"/>
</dbReference>
<dbReference type="AlphaFoldDB" id="A0A4Q0M7N1"/>
<organism evidence="2 3">
    <name type="scientific">Arcticibacter tournemirensis</name>
    <dbReference type="NCBI Taxonomy" id="699437"/>
    <lineage>
        <taxon>Bacteria</taxon>
        <taxon>Pseudomonadati</taxon>
        <taxon>Bacteroidota</taxon>
        <taxon>Sphingobacteriia</taxon>
        <taxon>Sphingobacteriales</taxon>
        <taxon>Sphingobacteriaceae</taxon>
        <taxon>Arcticibacter</taxon>
    </lineage>
</organism>
<proteinExistence type="predicted"/>
<dbReference type="PROSITE" id="PS50042">
    <property type="entry name" value="CNMP_BINDING_3"/>
    <property type="match status" value="1"/>
</dbReference>
<dbReference type="EMBL" id="RXOC01000009">
    <property type="protein sequence ID" value="RXF68893.1"/>
    <property type="molecule type" value="Genomic_DNA"/>
</dbReference>
<dbReference type="CDD" id="cd00038">
    <property type="entry name" value="CAP_ED"/>
    <property type="match status" value="1"/>
</dbReference>
<protein>
    <submittedName>
        <fullName evidence="2">Crp/Fnr family transcriptional regulator</fullName>
    </submittedName>
</protein>
<gene>
    <name evidence="2" type="ORF">EKH83_14320</name>
</gene>
<dbReference type="InterPro" id="IPR000595">
    <property type="entry name" value="cNMP-bd_dom"/>
</dbReference>
<reference evidence="2 3" key="1">
    <citation type="submission" date="2018-12" db="EMBL/GenBank/DDBJ databases">
        <title>The Draft Genome Sequence of the Soil Bacterium Pedobacter tournemirensis R1.</title>
        <authorList>
            <person name="He J."/>
        </authorList>
    </citation>
    <scope>NUCLEOTIDE SEQUENCE [LARGE SCALE GENOMIC DNA]</scope>
    <source>
        <strain evidence="2 3">R1</strain>
    </source>
</reference>
<name>A0A4Q0M7N1_9SPHI</name>
<evidence type="ECO:0000313" key="3">
    <source>
        <dbReference type="Proteomes" id="UP000290848"/>
    </source>
</evidence>
<feature type="domain" description="Cyclic nucleotide-binding" evidence="1">
    <location>
        <begin position="12"/>
        <end position="115"/>
    </location>
</feature>